<reference evidence="2 3" key="1">
    <citation type="submission" date="2020-03" db="EMBL/GenBank/DDBJ databases">
        <title>Sequencing the genomes of 1000 actinobacteria strains.</title>
        <authorList>
            <person name="Klenk H.-P."/>
        </authorList>
    </citation>
    <scope>NUCLEOTIDE SEQUENCE [LARGE SCALE GENOMIC DNA]</scope>
    <source>
        <strain evidence="2 3">DSM 16403</strain>
    </source>
</reference>
<accession>A0A846RQM3</accession>
<dbReference type="Gene3D" id="3.10.180.10">
    <property type="entry name" value="2,3-Dihydroxybiphenyl 1,2-Dioxygenase, domain 1"/>
    <property type="match status" value="1"/>
</dbReference>
<feature type="domain" description="Glyoxalase-like" evidence="1">
    <location>
        <begin position="6"/>
        <end position="144"/>
    </location>
</feature>
<dbReference type="AlphaFoldDB" id="A0A846RQM3"/>
<evidence type="ECO:0000313" key="3">
    <source>
        <dbReference type="Proteomes" id="UP000547458"/>
    </source>
</evidence>
<dbReference type="Pfam" id="PF18029">
    <property type="entry name" value="Glyoxalase_6"/>
    <property type="match status" value="1"/>
</dbReference>
<dbReference type="PANTHER" id="PTHR35908">
    <property type="entry name" value="HYPOTHETICAL FUSION PROTEIN"/>
    <property type="match status" value="1"/>
</dbReference>
<dbReference type="RefSeq" id="WP_167994540.1">
    <property type="nucleotide sequence ID" value="NZ_JAATJL010000001.1"/>
</dbReference>
<dbReference type="Proteomes" id="UP000547458">
    <property type="component" value="Unassembled WGS sequence"/>
</dbReference>
<dbReference type="InterPro" id="IPR029068">
    <property type="entry name" value="Glyas_Bleomycin-R_OHBP_Dase"/>
</dbReference>
<evidence type="ECO:0000259" key="1">
    <source>
        <dbReference type="Pfam" id="PF18029"/>
    </source>
</evidence>
<dbReference type="PANTHER" id="PTHR35908:SF1">
    <property type="entry name" value="CONSERVED PROTEIN"/>
    <property type="match status" value="1"/>
</dbReference>
<dbReference type="SUPFAM" id="SSF54593">
    <property type="entry name" value="Glyoxalase/Bleomycin resistance protein/Dihydroxybiphenyl dioxygenase"/>
    <property type="match status" value="1"/>
</dbReference>
<protein>
    <recommendedName>
        <fullName evidence="1">Glyoxalase-like domain-containing protein</fullName>
    </recommendedName>
</protein>
<name>A0A846RQM3_9MICC</name>
<sequence length="145" mass="16316">MTYSIQVAIDCSNAHAQADWWAETLGWVVEPTNQDFIDEMLAKGFAKESDVIEHNGVRVWKDGAAICRPDEVGAKGRQRLLFQPVPEPKTVKDRIHLDINLDGDDKDALRSTLESRGARFLYQANQGPHVWYTMADPEGNEFCIG</sequence>
<dbReference type="EMBL" id="JAATJL010000001">
    <property type="protein sequence ID" value="NJC23379.1"/>
    <property type="molecule type" value="Genomic_DNA"/>
</dbReference>
<dbReference type="InterPro" id="IPR041581">
    <property type="entry name" value="Glyoxalase_6"/>
</dbReference>
<gene>
    <name evidence="2" type="ORF">BJ994_002455</name>
</gene>
<evidence type="ECO:0000313" key="2">
    <source>
        <dbReference type="EMBL" id="NJC23379.1"/>
    </source>
</evidence>
<organism evidence="2 3">
    <name type="scientific">Arthrobacter pigmenti</name>
    <dbReference type="NCBI Taxonomy" id="271432"/>
    <lineage>
        <taxon>Bacteria</taxon>
        <taxon>Bacillati</taxon>
        <taxon>Actinomycetota</taxon>
        <taxon>Actinomycetes</taxon>
        <taxon>Micrococcales</taxon>
        <taxon>Micrococcaceae</taxon>
        <taxon>Arthrobacter</taxon>
    </lineage>
</organism>
<proteinExistence type="predicted"/>
<comment type="caution">
    <text evidence="2">The sequence shown here is derived from an EMBL/GenBank/DDBJ whole genome shotgun (WGS) entry which is preliminary data.</text>
</comment>
<keyword evidence="3" id="KW-1185">Reference proteome</keyword>